<feature type="compositionally biased region" description="Polar residues" evidence="1">
    <location>
        <begin position="204"/>
        <end position="218"/>
    </location>
</feature>
<gene>
    <name evidence="2" type="ORF">EYZ11_011479</name>
</gene>
<feature type="compositionally biased region" description="Polar residues" evidence="1">
    <location>
        <begin position="183"/>
        <end position="196"/>
    </location>
</feature>
<reference evidence="2 3" key="1">
    <citation type="submission" date="2019-03" db="EMBL/GenBank/DDBJ databases">
        <title>The genome sequence of a newly discovered highly antifungal drug resistant Aspergillus species, Aspergillus tanneri NIH 1004.</title>
        <authorList>
            <person name="Mounaud S."/>
            <person name="Singh I."/>
            <person name="Joardar V."/>
            <person name="Pakala S."/>
            <person name="Pakala S."/>
            <person name="Venepally P."/>
            <person name="Hoover J."/>
            <person name="Nierman W."/>
            <person name="Chung J."/>
            <person name="Losada L."/>
        </authorList>
    </citation>
    <scope>NUCLEOTIDE SEQUENCE [LARGE SCALE GENOMIC DNA]</scope>
    <source>
        <strain evidence="2 3">NIH1004</strain>
    </source>
</reference>
<evidence type="ECO:0000313" key="3">
    <source>
        <dbReference type="Proteomes" id="UP000308092"/>
    </source>
</evidence>
<organism evidence="2 3">
    <name type="scientific">Aspergillus tanneri</name>
    <dbReference type="NCBI Taxonomy" id="1220188"/>
    <lineage>
        <taxon>Eukaryota</taxon>
        <taxon>Fungi</taxon>
        <taxon>Dikarya</taxon>
        <taxon>Ascomycota</taxon>
        <taxon>Pezizomycotina</taxon>
        <taxon>Eurotiomycetes</taxon>
        <taxon>Eurotiomycetidae</taxon>
        <taxon>Eurotiales</taxon>
        <taxon>Aspergillaceae</taxon>
        <taxon>Aspergillus</taxon>
        <taxon>Aspergillus subgen. Circumdati</taxon>
    </lineage>
</organism>
<protein>
    <submittedName>
        <fullName evidence="2">Uncharacterized protein</fullName>
    </submittedName>
</protein>
<name>A0A4S3J4W0_9EURO</name>
<comment type="caution">
    <text evidence="2">The sequence shown here is derived from an EMBL/GenBank/DDBJ whole genome shotgun (WGS) entry which is preliminary data.</text>
</comment>
<dbReference type="EMBL" id="SOSA01000714">
    <property type="protein sequence ID" value="THC89078.1"/>
    <property type="molecule type" value="Genomic_DNA"/>
</dbReference>
<evidence type="ECO:0000256" key="1">
    <source>
        <dbReference type="SAM" id="MobiDB-lite"/>
    </source>
</evidence>
<keyword evidence="3" id="KW-1185">Reference proteome</keyword>
<dbReference type="AlphaFoldDB" id="A0A4S3J4W0"/>
<evidence type="ECO:0000313" key="2">
    <source>
        <dbReference type="EMBL" id="THC89078.1"/>
    </source>
</evidence>
<feature type="region of interest" description="Disordered" evidence="1">
    <location>
        <begin position="183"/>
        <end position="218"/>
    </location>
</feature>
<dbReference type="VEuPathDB" id="FungiDB:EYZ11_011479"/>
<proteinExistence type="predicted"/>
<accession>A0A4S3J4W0</accession>
<sequence>MTQDQKDSHIRQWIQDVWISTGKLLEREENSRRRQEDLEFRIREDQAANKRALDHCAYLETVVTELEKKRLQHESSLNHLNEQQWVLHQDLIQERTKVKELEGRVESQYSVNEALLRAITQTESNDFSPLNLQQILLENERQRELISTLQSTLNAREATVRYLQMAFHETSQDRCSDCSWGSDTESFLSESGTSLSHESRNSRDGSTTPPANSQKSGV</sequence>
<dbReference type="Proteomes" id="UP000308092">
    <property type="component" value="Unassembled WGS sequence"/>
</dbReference>